<evidence type="ECO:0008006" key="5">
    <source>
        <dbReference type="Google" id="ProtNLM"/>
    </source>
</evidence>
<sequence length="133" mass="15127">MYKSMIALIAAATMLTACNNDKADENGGKSVQTTDENQTQTENEEQKQPSQTDTQTSPKHEKWSSLPEYDKIIEQIGNEDYTFNKETDNDGKRVFLIELNGEKQYKTVFVKNTNRLKIIKINGGGEVYDEILK</sequence>
<feature type="compositionally biased region" description="Low complexity" evidence="1">
    <location>
        <begin position="32"/>
        <end position="41"/>
    </location>
</feature>
<dbReference type="GeneID" id="56474183"/>
<dbReference type="RefSeq" id="WP_063234956.1">
    <property type="nucleotide sequence ID" value="NZ_BCVO01000018.1"/>
</dbReference>
<dbReference type="AlphaFoldDB" id="A0A223EJD0"/>
<evidence type="ECO:0000313" key="3">
    <source>
        <dbReference type="EMBL" id="ASS95205.1"/>
    </source>
</evidence>
<feature type="chain" id="PRO_5011265743" description="Lipoprotein" evidence="2">
    <location>
        <begin position="24"/>
        <end position="133"/>
    </location>
</feature>
<gene>
    <name evidence="3" type="ORF">BS1321_15585</name>
</gene>
<dbReference type="EMBL" id="CP017704">
    <property type="protein sequence ID" value="ASS95205.1"/>
    <property type="molecule type" value="Genomic_DNA"/>
</dbReference>
<feature type="compositionally biased region" description="Basic and acidic residues" evidence="1">
    <location>
        <begin position="58"/>
        <end position="68"/>
    </location>
</feature>
<keyword evidence="2" id="KW-0732">Signal</keyword>
<evidence type="ECO:0000256" key="2">
    <source>
        <dbReference type="SAM" id="SignalP"/>
    </source>
</evidence>
<accession>A0A223EJD0</accession>
<dbReference type="Proteomes" id="UP000214618">
    <property type="component" value="Chromosome"/>
</dbReference>
<organism evidence="3 4">
    <name type="scientific">Peribacillus simplex NBRC 15720 = DSM 1321</name>
    <dbReference type="NCBI Taxonomy" id="1349754"/>
    <lineage>
        <taxon>Bacteria</taxon>
        <taxon>Bacillati</taxon>
        <taxon>Bacillota</taxon>
        <taxon>Bacilli</taxon>
        <taxon>Bacillales</taxon>
        <taxon>Bacillaceae</taxon>
        <taxon>Peribacillus</taxon>
    </lineage>
</organism>
<proteinExistence type="predicted"/>
<feature type="compositionally biased region" description="Polar residues" evidence="1">
    <location>
        <begin position="48"/>
        <end position="57"/>
    </location>
</feature>
<evidence type="ECO:0000256" key="1">
    <source>
        <dbReference type="SAM" id="MobiDB-lite"/>
    </source>
</evidence>
<name>A0A223EJD0_9BACI</name>
<evidence type="ECO:0000313" key="4">
    <source>
        <dbReference type="Proteomes" id="UP000214618"/>
    </source>
</evidence>
<feature type="region of interest" description="Disordered" evidence="1">
    <location>
        <begin position="20"/>
        <end position="68"/>
    </location>
</feature>
<protein>
    <recommendedName>
        <fullName evidence="5">Lipoprotein</fullName>
    </recommendedName>
</protein>
<feature type="signal peptide" evidence="2">
    <location>
        <begin position="1"/>
        <end position="23"/>
    </location>
</feature>
<dbReference type="PROSITE" id="PS51257">
    <property type="entry name" value="PROKAR_LIPOPROTEIN"/>
    <property type="match status" value="1"/>
</dbReference>
<reference evidence="3 4" key="1">
    <citation type="submission" date="2016-10" db="EMBL/GenBank/DDBJ databases">
        <title>The whole genome sequencing and assembly of Bacillus simplex DSM 1321 strain.</title>
        <authorList>
            <person name="Park M.-K."/>
            <person name="Lee Y.-J."/>
            <person name="Yi H."/>
            <person name="Bahn Y.-S."/>
            <person name="Kim J.F."/>
            <person name="Lee D.-W."/>
        </authorList>
    </citation>
    <scope>NUCLEOTIDE SEQUENCE [LARGE SCALE GENOMIC DNA]</scope>
    <source>
        <strain evidence="3 4">DSM 1321</strain>
    </source>
</reference>
<dbReference type="OrthoDB" id="2168541at2"/>